<feature type="compositionally biased region" description="Basic and acidic residues" evidence="2">
    <location>
        <begin position="287"/>
        <end position="296"/>
    </location>
</feature>
<dbReference type="InterPro" id="IPR026642">
    <property type="entry name" value="Glcci1/FAM117"/>
</dbReference>
<proteinExistence type="predicted"/>
<accession>A0AAV6RDD4</accession>
<dbReference type="PANTHER" id="PTHR14972">
    <property type="entry name" value="AGAP011572-PA"/>
    <property type="match status" value="1"/>
</dbReference>
<reference evidence="3 4" key="1">
    <citation type="journal article" date="2021" name="Sci. Rep.">
        <title>Chromosome anchoring in Senegalese sole (Solea senegalensis) reveals sex-associated markers and genome rearrangements in flatfish.</title>
        <authorList>
            <person name="Guerrero-Cozar I."/>
            <person name="Gomez-Garrido J."/>
            <person name="Berbel C."/>
            <person name="Martinez-Blanch J.F."/>
            <person name="Alioto T."/>
            <person name="Claros M.G."/>
            <person name="Gagnaire P.A."/>
            <person name="Manchado M."/>
        </authorList>
    </citation>
    <scope>NUCLEOTIDE SEQUENCE [LARGE SCALE GENOMIC DNA]</scope>
    <source>
        <strain evidence="3">Sse05_10M</strain>
    </source>
</reference>
<feature type="compositionally biased region" description="Basic residues" evidence="2">
    <location>
        <begin position="223"/>
        <end position="234"/>
    </location>
</feature>
<dbReference type="Proteomes" id="UP000693946">
    <property type="component" value="Linkage Group LG2"/>
</dbReference>
<feature type="compositionally biased region" description="Polar residues" evidence="2">
    <location>
        <begin position="335"/>
        <end position="353"/>
    </location>
</feature>
<sequence>MAMSQSRHTRETFPVTRLFFSLLSTFCSTRPSNCSISTRHAALLHYVTASLRLRQVSENRERKHPSIHEDEGEAGCANTATPIPTPTASMKPFHYPSSCSGKHQQGPGCSGAPRSLVCITFPQTTPVALTHHTSLWFSSVTCVSHHRVQLWPSQGALAGSHLTGPWPQDDSQHQHVPYMRDKATQTPRAWADERRRGSHKRSASCGSTDQLKEIAKLRQQLQRSKRSSRHRRDKDRKSPFNGSHTIIQSQSSMPKTILIPIPISKSSAPRFRNSVEGLNQEIERIIIRDTPEKEETIVPQDVPDGHRAPPPVPPQRSSSTRSINTQTPSGGGLSGNHSNCSSRPDSISPSYLTILNDAGGGGSPYEDKELGPCSPLPKYAASPRPNNSYMFKREPPEGCEKVKAFEESMPKPLQDIPPFLCPDRNKVNFIPNSGSAFCLVSILKPLLPAPELSFRPGVGLRSLSPSLVPLSTQPCLLEEPESF</sequence>
<feature type="region of interest" description="Disordered" evidence="2">
    <location>
        <begin position="287"/>
        <end position="374"/>
    </location>
</feature>
<gene>
    <name evidence="3" type="ORF">JOB18_012687</name>
</gene>
<feature type="region of interest" description="Disordered" evidence="2">
    <location>
        <begin position="180"/>
        <end position="253"/>
    </location>
</feature>
<keyword evidence="4" id="KW-1185">Reference proteome</keyword>
<dbReference type="EMBL" id="JAGKHQ010000012">
    <property type="protein sequence ID" value="KAG7502051.1"/>
    <property type="molecule type" value="Genomic_DNA"/>
</dbReference>
<feature type="compositionally biased region" description="Polar residues" evidence="2">
    <location>
        <begin position="240"/>
        <end position="253"/>
    </location>
</feature>
<evidence type="ECO:0000313" key="3">
    <source>
        <dbReference type="EMBL" id="KAG7502051.1"/>
    </source>
</evidence>
<feature type="compositionally biased region" description="Polar residues" evidence="2">
    <location>
        <begin position="315"/>
        <end position="328"/>
    </location>
</feature>
<dbReference type="PANTHER" id="PTHR14972:SF6">
    <property type="entry name" value="PROTEIN FAM117B"/>
    <property type="match status" value="1"/>
</dbReference>
<name>A0AAV6RDD4_SOLSE</name>
<evidence type="ECO:0008006" key="5">
    <source>
        <dbReference type="Google" id="ProtNLM"/>
    </source>
</evidence>
<feature type="region of interest" description="Disordered" evidence="2">
    <location>
        <begin position="58"/>
        <end position="77"/>
    </location>
</feature>
<comment type="caution">
    <text evidence="3">The sequence shown here is derived from an EMBL/GenBank/DDBJ whole genome shotgun (WGS) entry which is preliminary data.</text>
</comment>
<dbReference type="Pfam" id="PF15388">
    <property type="entry name" value="FAM117"/>
    <property type="match status" value="1"/>
</dbReference>
<dbReference type="AlphaFoldDB" id="A0AAV6RDD4"/>
<evidence type="ECO:0000256" key="1">
    <source>
        <dbReference type="ARBA" id="ARBA00022553"/>
    </source>
</evidence>
<protein>
    <recommendedName>
        <fullName evidence="5">Protein FAM117B</fullName>
    </recommendedName>
</protein>
<feature type="compositionally biased region" description="Basic and acidic residues" evidence="2">
    <location>
        <begin position="58"/>
        <end position="69"/>
    </location>
</feature>
<evidence type="ECO:0000313" key="4">
    <source>
        <dbReference type="Proteomes" id="UP000693946"/>
    </source>
</evidence>
<organism evidence="3 4">
    <name type="scientific">Solea senegalensis</name>
    <name type="common">Senegalese sole</name>
    <dbReference type="NCBI Taxonomy" id="28829"/>
    <lineage>
        <taxon>Eukaryota</taxon>
        <taxon>Metazoa</taxon>
        <taxon>Chordata</taxon>
        <taxon>Craniata</taxon>
        <taxon>Vertebrata</taxon>
        <taxon>Euteleostomi</taxon>
        <taxon>Actinopterygii</taxon>
        <taxon>Neopterygii</taxon>
        <taxon>Teleostei</taxon>
        <taxon>Neoteleostei</taxon>
        <taxon>Acanthomorphata</taxon>
        <taxon>Carangaria</taxon>
        <taxon>Pleuronectiformes</taxon>
        <taxon>Pleuronectoidei</taxon>
        <taxon>Soleidae</taxon>
        <taxon>Solea</taxon>
    </lineage>
</organism>
<keyword evidence="1" id="KW-0597">Phosphoprotein</keyword>
<evidence type="ECO:0000256" key="2">
    <source>
        <dbReference type="SAM" id="MobiDB-lite"/>
    </source>
</evidence>